<gene>
    <name evidence="2" type="ORF">ACJIZ3_022581</name>
</gene>
<keyword evidence="1" id="KW-1133">Transmembrane helix</keyword>
<keyword evidence="1" id="KW-0812">Transmembrane</keyword>
<feature type="transmembrane region" description="Helical" evidence="1">
    <location>
        <begin position="171"/>
        <end position="189"/>
    </location>
</feature>
<dbReference type="AlphaFoldDB" id="A0ABD3TMM1"/>
<dbReference type="EMBL" id="JBJXBP010000003">
    <property type="protein sequence ID" value="KAL3837990.1"/>
    <property type="molecule type" value="Genomic_DNA"/>
</dbReference>
<reference evidence="2 3" key="1">
    <citation type="submission" date="2024-12" db="EMBL/GenBank/DDBJ databases">
        <title>The unique morphological basis and parallel evolutionary history of personate flowers in Penstemon.</title>
        <authorList>
            <person name="Depatie T.H."/>
            <person name="Wessinger C.A."/>
        </authorList>
    </citation>
    <scope>NUCLEOTIDE SEQUENCE [LARGE SCALE GENOMIC DNA]</scope>
    <source>
        <strain evidence="2">WTNN_2</strain>
        <tissue evidence="2">Leaf</tissue>
    </source>
</reference>
<proteinExistence type="predicted"/>
<evidence type="ECO:0000256" key="1">
    <source>
        <dbReference type="SAM" id="Phobius"/>
    </source>
</evidence>
<evidence type="ECO:0000313" key="2">
    <source>
        <dbReference type="EMBL" id="KAL3837990.1"/>
    </source>
</evidence>
<evidence type="ECO:0000313" key="3">
    <source>
        <dbReference type="Proteomes" id="UP001634393"/>
    </source>
</evidence>
<organism evidence="2 3">
    <name type="scientific">Penstemon smallii</name>
    <dbReference type="NCBI Taxonomy" id="265156"/>
    <lineage>
        <taxon>Eukaryota</taxon>
        <taxon>Viridiplantae</taxon>
        <taxon>Streptophyta</taxon>
        <taxon>Embryophyta</taxon>
        <taxon>Tracheophyta</taxon>
        <taxon>Spermatophyta</taxon>
        <taxon>Magnoliopsida</taxon>
        <taxon>eudicotyledons</taxon>
        <taxon>Gunneridae</taxon>
        <taxon>Pentapetalae</taxon>
        <taxon>asterids</taxon>
        <taxon>lamiids</taxon>
        <taxon>Lamiales</taxon>
        <taxon>Plantaginaceae</taxon>
        <taxon>Cheloneae</taxon>
        <taxon>Penstemon</taxon>
    </lineage>
</organism>
<keyword evidence="1" id="KW-0472">Membrane</keyword>
<feature type="transmembrane region" description="Helical" evidence="1">
    <location>
        <begin position="12"/>
        <end position="33"/>
    </location>
</feature>
<protein>
    <submittedName>
        <fullName evidence="2">Uncharacterized protein</fullName>
    </submittedName>
</protein>
<comment type="caution">
    <text evidence="2">The sequence shown here is derived from an EMBL/GenBank/DDBJ whole genome shotgun (WGS) entry which is preliminary data.</text>
</comment>
<name>A0ABD3TMM1_9LAMI</name>
<keyword evidence="3" id="KW-1185">Reference proteome</keyword>
<dbReference type="Proteomes" id="UP001634393">
    <property type="component" value="Unassembled WGS sequence"/>
</dbReference>
<feature type="transmembrane region" description="Helical" evidence="1">
    <location>
        <begin position="142"/>
        <end position="165"/>
    </location>
</feature>
<accession>A0ABD3TMM1</accession>
<dbReference type="AntiFam" id="ANF00062">
    <property type="entry name" value="Shadow ORF (opposite ABC transporter protein)"/>
</dbReference>
<sequence>MSFKFFLQVLPIFLSVNLVVLSIHHFFCFFYILELDRETEGFTHDSRASMIALSDSASSALVASSRSIIAGLFSRALAMAIRCFCPPESWHPFSPTSVSYPLGKWHGITAQATRPILQLTLILTVVAITIEEMHCTITDIRSAIIVLTVDVSLVTLCLLIGILYIPEYKARLRNLVSLSWLIFCIVNKLRIVMQNSHKDYLVFQLEMWLKPCTTHTEQPDQAESITNVVTICIKGFSQEKVAYRLSKAMGNGTQGTKTHQNPI</sequence>